<protein>
    <submittedName>
        <fullName evidence="1">ATP-binding protein</fullName>
    </submittedName>
</protein>
<keyword evidence="1" id="KW-0547">Nucleotide-binding</keyword>
<organism evidence="1 2">
    <name type="scientific">Paludibaculum fermentans</name>
    <dbReference type="NCBI Taxonomy" id="1473598"/>
    <lineage>
        <taxon>Bacteria</taxon>
        <taxon>Pseudomonadati</taxon>
        <taxon>Acidobacteriota</taxon>
        <taxon>Terriglobia</taxon>
        <taxon>Bryobacterales</taxon>
        <taxon>Bryobacteraceae</taxon>
        <taxon>Paludibaculum</taxon>
    </lineage>
</organism>
<dbReference type="RefSeq" id="WP_194450745.1">
    <property type="nucleotide sequence ID" value="NZ_CP063849.1"/>
</dbReference>
<gene>
    <name evidence="1" type="ORF">IRI77_03745</name>
</gene>
<dbReference type="InterPro" id="IPR027417">
    <property type="entry name" value="P-loop_NTPase"/>
</dbReference>
<evidence type="ECO:0000313" key="2">
    <source>
        <dbReference type="Proteomes" id="UP000593892"/>
    </source>
</evidence>
<dbReference type="GO" id="GO:0005524">
    <property type="term" value="F:ATP binding"/>
    <property type="evidence" value="ECO:0007669"/>
    <property type="project" value="UniProtKB-KW"/>
</dbReference>
<dbReference type="KEGG" id="pfer:IRI77_03745"/>
<evidence type="ECO:0000313" key="1">
    <source>
        <dbReference type="EMBL" id="QOY89083.1"/>
    </source>
</evidence>
<name>A0A7S7NST8_PALFE</name>
<dbReference type="Proteomes" id="UP000593892">
    <property type="component" value="Chromosome"/>
</dbReference>
<dbReference type="Gene3D" id="3.40.50.300">
    <property type="entry name" value="P-loop containing nucleotide triphosphate hydrolases"/>
    <property type="match status" value="1"/>
</dbReference>
<dbReference type="AlphaFoldDB" id="A0A7S7NST8"/>
<sequence length="924" mass="103416">MRSTEIEAVLDLFLTEQQARVQKLISAFEAAWRDTQVLLAAQADLFRTHPGKTEPGVELAAIERLMEVSGKPLLFDVVAGLRRVKPQERALSGLEDYESAAEDLLSRLPVEVEVPKEAWLGALTPLAGSPLLALSARMRHHPEVLPLRELLGCFFQQESNLRARLDGAVFVVLAKAVLLLIEPWQHVRREALGVLAGHNGGSFEEARQRWMDALVVLHHQGEDALQNHAAWAAASSERVAQFLLRYNQPFSPEHHQDLLDGRQNLFRYWARQRRSVNATIEVEYELGQAALEGVSCGRSILLQLDQEQAGLLQELETVIAWLQNFGQAGAGDFPAPQNNLVSGEDHACDWQRRLEGFAEARLPETCDTLQPSKALPVRAGAWRQVQPRKVMLAALDGIGHARVLEGCREAEAVHRSVVREIERTREVVEFGLETAQEEGQGAIAQESVSNALALAIHQRERTQSPRALVEQRLVEGLAATLFLTHFTLEQRRLGLLTQLIRSRGSEAFQTARQLGFHGTSEGGRRLYLAVGSAYRTALIKIGWEPPPVAALEQVALRGYVDEVLNLRSDVYDLPMIYRRLFRLAPLQDPRFLVGRETEMGALSTARSLWDAGRGVAVLIVGARGSGKTSMLNCAVAGRFADVPVVQSHFSRRLTSAGDIHAFLCELLQLPEGGDFLQALKSTRRVVILEELERTFLRRLGGFQAIQELLRIISLTSRTTLWVLSMNQHSYRFLDAAVGLGEHFSHRINAMAVTPEELKSAILMRHHLSGLRLQYPPQLKVDPQMGRLRALLGLQQDPETRFFDALYRQSEGIFRSAFELWQKFMDRVEGGVLYLRQPEEPDYSPLLGSLTLQDSQTLHAIVQHGSLTVEDHAGIFECTAEDSRLRLEKLIALEFLEPDPLCPGLRIRPEAGRIVHMALYRMNLI</sequence>
<proteinExistence type="predicted"/>
<dbReference type="EMBL" id="CP063849">
    <property type="protein sequence ID" value="QOY89083.1"/>
    <property type="molecule type" value="Genomic_DNA"/>
</dbReference>
<keyword evidence="1" id="KW-0067">ATP-binding</keyword>
<accession>A0A7S7NST8</accession>
<dbReference type="SUPFAM" id="SSF52540">
    <property type="entry name" value="P-loop containing nucleoside triphosphate hydrolases"/>
    <property type="match status" value="1"/>
</dbReference>
<keyword evidence="2" id="KW-1185">Reference proteome</keyword>
<reference evidence="1 2" key="1">
    <citation type="submission" date="2020-10" db="EMBL/GenBank/DDBJ databases">
        <title>Complete genome sequence of Paludibaculum fermentans P105T, a facultatively anaerobic acidobacterium capable of dissimilatory Fe(III) reduction.</title>
        <authorList>
            <person name="Dedysh S.N."/>
            <person name="Beletsky A.V."/>
            <person name="Kulichevskaya I.S."/>
            <person name="Mardanov A.V."/>
            <person name="Ravin N.V."/>
        </authorList>
    </citation>
    <scope>NUCLEOTIDE SEQUENCE [LARGE SCALE GENOMIC DNA]</scope>
    <source>
        <strain evidence="1 2">P105</strain>
    </source>
</reference>